<dbReference type="AlphaFoldDB" id="A0A5C6TQM6"/>
<sequence length="69" mass="8289">MRRRPDRCPPRHRRSRRNPLRRRRAVHRRRASRPWRNDSGGRPRPKSCPCPRLRRSPRSCPASVLPFSG</sequence>
<accession>A0A5C6TQM6</accession>
<gene>
    <name evidence="2" type="ORF">FRZ32_03245</name>
</gene>
<reference evidence="2 3" key="1">
    <citation type="journal article" date="2015" name="J. Microbiol.">
        <title>Sphingosinicella ginsenosidimutans sp. nov., with ginsenoside converting activity.</title>
        <authorList>
            <person name="Kim J.K."/>
            <person name="Kang M.S."/>
            <person name="Park S.C."/>
            <person name="Kim K.M."/>
            <person name="Choi K."/>
            <person name="Yoon M.H."/>
            <person name="Im W.T."/>
        </authorList>
    </citation>
    <scope>NUCLEOTIDE SEQUENCE [LARGE SCALE GENOMIC DNA]</scope>
    <source>
        <strain evidence="2 3">BS-11</strain>
    </source>
</reference>
<evidence type="ECO:0000256" key="1">
    <source>
        <dbReference type="SAM" id="MobiDB-lite"/>
    </source>
</evidence>
<proteinExistence type="predicted"/>
<feature type="region of interest" description="Disordered" evidence="1">
    <location>
        <begin position="1"/>
        <end position="69"/>
    </location>
</feature>
<organism evidence="2 3">
    <name type="scientific">Allosphingosinicella ginsenosidimutans</name>
    <dbReference type="NCBI Taxonomy" id="1176539"/>
    <lineage>
        <taxon>Bacteria</taxon>
        <taxon>Pseudomonadati</taxon>
        <taxon>Pseudomonadota</taxon>
        <taxon>Alphaproteobacteria</taxon>
        <taxon>Sphingomonadales</taxon>
        <taxon>Sphingomonadaceae</taxon>
        <taxon>Allosphingosinicella</taxon>
    </lineage>
</organism>
<dbReference type="EMBL" id="VOQQ01000001">
    <property type="protein sequence ID" value="TXC62762.1"/>
    <property type="molecule type" value="Genomic_DNA"/>
</dbReference>
<protein>
    <submittedName>
        <fullName evidence="2">Uncharacterized protein</fullName>
    </submittedName>
</protein>
<name>A0A5C6TQM6_9SPHN</name>
<evidence type="ECO:0000313" key="2">
    <source>
        <dbReference type="EMBL" id="TXC62762.1"/>
    </source>
</evidence>
<feature type="compositionally biased region" description="Basic residues" evidence="1">
    <location>
        <begin position="1"/>
        <end position="33"/>
    </location>
</feature>
<evidence type="ECO:0000313" key="3">
    <source>
        <dbReference type="Proteomes" id="UP000321249"/>
    </source>
</evidence>
<comment type="caution">
    <text evidence="2">The sequence shown here is derived from an EMBL/GenBank/DDBJ whole genome shotgun (WGS) entry which is preliminary data.</text>
</comment>
<dbReference type="Proteomes" id="UP000321249">
    <property type="component" value="Unassembled WGS sequence"/>
</dbReference>
<keyword evidence="3" id="KW-1185">Reference proteome</keyword>